<evidence type="ECO:0000256" key="2">
    <source>
        <dbReference type="ARBA" id="ARBA00006275"/>
    </source>
</evidence>
<sequence>MKKLIITSVMAGLLVLQNACTQEYLNPGTASQPQVVSSADGLITVCNSLQYRYSVGGGGSLLGAAVSASGLTTNEMIVLNQGNGEEFALQQGQGNVSNTNGVVRTIWTQAQLLRSNADLVLASVNNVTTDAGTKSGIVAYGSIFRALALGTLAQFFQSAPIVTGTNSPFIERAQLLKEAITSLESAATAVAANPVSANFTGKIVPGVDITNTLQALIARYALMAGDNDKALAAAAKVDLTKKSVFNFDDTSRNPMFFYAFSNVNVVAPTNTALGLTGALAPSADDKRIAFYTQTANPRANLGTGFYTANNTPIPVYLPGEMLLIQAEASARKGDIPGAITALNKVLTKTATTDAFGVGAALPAYSGAQTADAVLVEILRNRNIELAYSGLRLEDSRRFGRPGPGAAGSERTRNYYPYPRIERENNTSTPATDPA</sequence>
<evidence type="ECO:0000259" key="8">
    <source>
        <dbReference type="Pfam" id="PF07980"/>
    </source>
</evidence>
<reference evidence="9 10" key="1">
    <citation type="submission" date="2020-02" db="EMBL/GenBank/DDBJ databases">
        <title>Draft genome sequence of two Spirosoma agri KCTC 52727 and Spirosoma terrae KCTC 52035.</title>
        <authorList>
            <person name="Rojas J."/>
            <person name="Ambika Manirajan B."/>
            <person name="Suarez C."/>
            <person name="Ratering S."/>
            <person name="Schnell S."/>
        </authorList>
    </citation>
    <scope>NUCLEOTIDE SEQUENCE [LARGE SCALE GENOMIC DNA]</scope>
    <source>
        <strain evidence="9 10">KCTC 52035</strain>
    </source>
</reference>
<evidence type="ECO:0000256" key="1">
    <source>
        <dbReference type="ARBA" id="ARBA00004442"/>
    </source>
</evidence>
<comment type="caution">
    <text evidence="9">The sequence shown here is derived from an EMBL/GenBank/DDBJ whole genome shotgun (WGS) entry which is preliminary data.</text>
</comment>
<keyword evidence="5" id="KW-0998">Cell outer membrane</keyword>
<accession>A0A6L9LK52</accession>
<feature type="signal peptide" evidence="7">
    <location>
        <begin position="1"/>
        <end position="21"/>
    </location>
</feature>
<dbReference type="InterPro" id="IPR011990">
    <property type="entry name" value="TPR-like_helical_dom_sf"/>
</dbReference>
<comment type="subcellular location">
    <subcellularLocation>
        <location evidence="1">Cell outer membrane</location>
    </subcellularLocation>
</comment>
<dbReference type="Proteomes" id="UP000474175">
    <property type="component" value="Unassembled WGS sequence"/>
</dbReference>
<evidence type="ECO:0000313" key="9">
    <source>
        <dbReference type="EMBL" id="NDU97029.1"/>
    </source>
</evidence>
<dbReference type="Pfam" id="PF07980">
    <property type="entry name" value="SusD_RagB"/>
    <property type="match status" value="1"/>
</dbReference>
<dbReference type="AlphaFoldDB" id="A0A6L9LK52"/>
<proteinExistence type="inferred from homology"/>
<name>A0A6L9LK52_9BACT</name>
<dbReference type="EMBL" id="JAAFZH010000009">
    <property type="protein sequence ID" value="NDU97029.1"/>
    <property type="molecule type" value="Genomic_DNA"/>
</dbReference>
<evidence type="ECO:0000313" key="10">
    <source>
        <dbReference type="Proteomes" id="UP000474175"/>
    </source>
</evidence>
<keyword evidence="3 7" id="KW-0732">Signal</keyword>
<organism evidence="9 10">
    <name type="scientific">Spirosoma terrae</name>
    <dbReference type="NCBI Taxonomy" id="1968276"/>
    <lineage>
        <taxon>Bacteria</taxon>
        <taxon>Pseudomonadati</taxon>
        <taxon>Bacteroidota</taxon>
        <taxon>Cytophagia</taxon>
        <taxon>Cytophagales</taxon>
        <taxon>Cytophagaceae</taxon>
        <taxon>Spirosoma</taxon>
    </lineage>
</organism>
<comment type="similarity">
    <text evidence="2">Belongs to the SusD family.</text>
</comment>
<protein>
    <submittedName>
        <fullName evidence="9">RagB/SusD family nutrient uptake outer membrane protein</fullName>
    </submittedName>
</protein>
<dbReference type="InterPro" id="IPR012944">
    <property type="entry name" value="SusD_RagB_dom"/>
</dbReference>
<feature type="chain" id="PRO_5026710252" evidence="7">
    <location>
        <begin position="22"/>
        <end position="434"/>
    </location>
</feature>
<feature type="compositionally biased region" description="Polar residues" evidence="6">
    <location>
        <begin position="425"/>
        <end position="434"/>
    </location>
</feature>
<dbReference type="SUPFAM" id="SSF48452">
    <property type="entry name" value="TPR-like"/>
    <property type="match status" value="1"/>
</dbReference>
<feature type="domain" description="RagB/SusD" evidence="8">
    <location>
        <begin position="307"/>
        <end position="419"/>
    </location>
</feature>
<evidence type="ECO:0000256" key="7">
    <source>
        <dbReference type="SAM" id="SignalP"/>
    </source>
</evidence>
<keyword evidence="10" id="KW-1185">Reference proteome</keyword>
<evidence type="ECO:0000256" key="4">
    <source>
        <dbReference type="ARBA" id="ARBA00023136"/>
    </source>
</evidence>
<keyword evidence="4" id="KW-0472">Membrane</keyword>
<evidence type="ECO:0000256" key="5">
    <source>
        <dbReference type="ARBA" id="ARBA00023237"/>
    </source>
</evidence>
<gene>
    <name evidence="9" type="ORF">GK108_19240</name>
</gene>
<dbReference type="RefSeq" id="WP_163952062.1">
    <property type="nucleotide sequence ID" value="NZ_JAAFZH010000009.1"/>
</dbReference>
<evidence type="ECO:0000256" key="6">
    <source>
        <dbReference type="SAM" id="MobiDB-lite"/>
    </source>
</evidence>
<feature type="region of interest" description="Disordered" evidence="6">
    <location>
        <begin position="396"/>
        <end position="434"/>
    </location>
</feature>
<dbReference type="Gene3D" id="1.25.40.390">
    <property type="match status" value="1"/>
</dbReference>
<dbReference type="GO" id="GO:0009279">
    <property type="term" value="C:cell outer membrane"/>
    <property type="evidence" value="ECO:0007669"/>
    <property type="project" value="UniProtKB-SubCell"/>
</dbReference>
<evidence type="ECO:0000256" key="3">
    <source>
        <dbReference type="ARBA" id="ARBA00022729"/>
    </source>
</evidence>